<evidence type="ECO:0000313" key="3">
    <source>
        <dbReference type="Proteomes" id="UP001233999"/>
    </source>
</evidence>
<protein>
    <submittedName>
        <fullName evidence="2">Uncharacterized protein</fullName>
    </submittedName>
</protein>
<organism evidence="2 3">
    <name type="scientific">Diploptera punctata</name>
    <name type="common">Pacific beetle cockroach</name>
    <dbReference type="NCBI Taxonomy" id="6984"/>
    <lineage>
        <taxon>Eukaryota</taxon>
        <taxon>Metazoa</taxon>
        <taxon>Ecdysozoa</taxon>
        <taxon>Arthropoda</taxon>
        <taxon>Hexapoda</taxon>
        <taxon>Insecta</taxon>
        <taxon>Pterygota</taxon>
        <taxon>Neoptera</taxon>
        <taxon>Polyneoptera</taxon>
        <taxon>Dictyoptera</taxon>
        <taxon>Blattodea</taxon>
        <taxon>Blaberoidea</taxon>
        <taxon>Blaberidae</taxon>
        <taxon>Diplopterinae</taxon>
        <taxon>Diploptera</taxon>
    </lineage>
</organism>
<dbReference type="AlphaFoldDB" id="A0AAD8AL54"/>
<name>A0AAD8AL54_DIPPU</name>
<feature type="non-terminal residue" evidence="2">
    <location>
        <position position="1"/>
    </location>
</feature>
<reference evidence="2" key="1">
    <citation type="journal article" date="2023" name="IScience">
        <title>Live-bearing cockroach genome reveals convergent evolutionary mechanisms linked to viviparity in insects and beyond.</title>
        <authorList>
            <person name="Fouks B."/>
            <person name="Harrison M.C."/>
            <person name="Mikhailova A.A."/>
            <person name="Marchal E."/>
            <person name="English S."/>
            <person name="Carruthers M."/>
            <person name="Jennings E.C."/>
            <person name="Chiamaka E.L."/>
            <person name="Frigard R.A."/>
            <person name="Pippel M."/>
            <person name="Attardo G.M."/>
            <person name="Benoit J.B."/>
            <person name="Bornberg-Bauer E."/>
            <person name="Tobe S.S."/>
        </authorList>
    </citation>
    <scope>NUCLEOTIDE SEQUENCE</scope>
    <source>
        <strain evidence="2">Stay&amp;Tobe</strain>
    </source>
</reference>
<comment type="caution">
    <text evidence="2">The sequence shown here is derived from an EMBL/GenBank/DDBJ whole genome shotgun (WGS) entry which is preliminary data.</text>
</comment>
<evidence type="ECO:0000313" key="2">
    <source>
        <dbReference type="EMBL" id="KAJ9600661.1"/>
    </source>
</evidence>
<reference evidence="2" key="2">
    <citation type="submission" date="2023-05" db="EMBL/GenBank/DDBJ databases">
        <authorList>
            <person name="Fouks B."/>
        </authorList>
    </citation>
    <scope>NUCLEOTIDE SEQUENCE</scope>
    <source>
        <strain evidence="2">Stay&amp;Tobe</strain>
        <tissue evidence="2">Testes</tissue>
    </source>
</reference>
<keyword evidence="3" id="KW-1185">Reference proteome</keyword>
<proteinExistence type="predicted"/>
<sequence>DREVLSAWRQSGAKRPPQKPSSELPYDTDPVYMKMLSRAEIQTDRPHATKPPL</sequence>
<dbReference type="Proteomes" id="UP001233999">
    <property type="component" value="Unassembled WGS sequence"/>
</dbReference>
<feature type="non-terminal residue" evidence="2">
    <location>
        <position position="53"/>
    </location>
</feature>
<accession>A0AAD8AL54</accession>
<evidence type="ECO:0000256" key="1">
    <source>
        <dbReference type="SAM" id="MobiDB-lite"/>
    </source>
</evidence>
<dbReference type="EMBL" id="JASPKZ010000159">
    <property type="protein sequence ID" value="KAJ9600661.1"/>
    <property type="molecule type" value="Genomic_DNA"/>
</dbReference>
<gene>
    <name evidence="2" type="ORF">L9F63_026197</name>
</gene>
<feature type="region of interest" description="Disordered" evidence="1">
    <location>
        <begin position="1"/>
        <end position="28"/>
    </location>
</feature>